<dbReference type="EMBL" id="JAKKSL010000002">
    <property type="protein sequence ID" value="MCI2284445.1"/>
    <property type="molecule type" value="Genomic_DNA"/>
</dbReference>
<reference evidence="3" key="1">
    <citation type="submission" date="2022-01" db="EMBL/GenBank/DDBJ databases">
        <title>Colwellia maritima, isolated from seawater.</title>
        <authorList>
            <person name="Kristyanto S."/>
            <person name="Jung J."/>
            <person name="Jeon C.O."/>
        </authorList>
    </citation>
    <scope>NUCLEOTIDE SEQUENCE</scope>
    <source>
        <strain evidence="3">MSW7</strain>
    </source>
</reference>
<accession>A0ABS9X2Y3</accession>
<dbReference type="PIRSF" id="PIRSF029811">
    <property type="entry name" value="UCP029811"/>
    <property type="match status" value="1"/>
</dbReference>
<dbReference type="SUPFAM" id="SSF101874">
    <property type="entry name" value="YceI-like"/>
    <property type="match status" value="1"/>
</dbReference>
<proteinExistence type="predicted"/>
<comment type="caution">
    <text evidence="3">The sequence shown here is derived from an EMBL/GenBank/DDBJ whole genome shotgun (WGS) entry which is preliminary data.</text>
</comment>
<dbReference type="Pfam" id="PF04264">
    <property type="entry name" value="YceI"/>
    <property type="match status" value="1"/>
</dbReference>
<dbReference type="SMART" id="SM00867">
    <property type="entry name" value="YceI"/>
    <property type="match status" value="1"/>
</dbReference>
<feature type="chain" id="PRO_5045367897" evidence="1">
    <location>
        <begin position="21"/>
        <end position="192"/>
    </location>
</feature>
<evidence type="ECO:0000259" key="2">
    <source>
        <dbReference type="SMART" id="SM00867"/>
    </source>
</evidence>
<protein>
    <submittedName>
        <fullName evidence="3">YceI family protein</fullName>
    </submittedName>
</protein>
<feature type="domain" description="Lipid/polyisoprenoid-binding YceI-like" evidence="2">
    <location>
        <begin position="21"/>
        <end position="190"/>
    </location>
</feature>
<evidence type="ECO:0000313" key="4">
    <source>
        <dbReference type="Proteomes" id="UP001139646"/>
    </source>
</evidence>
<dbReference type="RefSeq" id="WP_242286876.1">
    <property type="nucleotide sequence ID" value="NZ_JAKKSL010000002.1"/>
</dbReference>
<evidence type="ECO:0000313" key="3">
    <source>
        <dbReference type="EMBL" id="MCI2284445.1"/>
    </source>
</evidence>
<name>A0ABS9X2Y3_9GAMM</name>
<dbReference type="InterPro" id="IPR027016">
    <property type="entry name" value="UCP029811"/>
</dbReference>
<organism evidence="3 4">
    <name type="scientific">Colwellia maritima</name>
    <dbReference type="NCBI Taxonomy" id="2912588"/>
    <lineage>
        <taxon>Bacteria</taxon>
        <taxon>Pseudomonadati</taxon>
        <taxon>Pseudomonadota</taxon>
        <taxon>Gammaproteobacteria</taxon>
        <taxon>Alteromonadales</taxon>
        <taxon>Colwelliaceae</taxon>
        <taxon>Colwellia</taxon>
    </lineage>
</organism>
<keyword evidence="1" id="KW-0732">Signal</keyword>
<keyword evidence="4" id="KW-1185">Reference proteome</keyword>
<evidence type="ECO:0000256" key="1">
    <source>
        <dbReference type="SAM" id="SignalP"/>
    </source>
</evidence>
<sequence>MFKKYIFILSTLLISSNALAQWTLVNDESTVNYISIKSSKVSELNHFNTLSGTLNDNGSLSVDIDLASVETNIPIRNERVKTILFETSSFTKANILANLDLNKLNALNIGDTYTTPIKFKLSLHGVSKEITADIRVVKLTNDKLLAFSSTPIIIDAEQYNLAEGINKLRDIAKLPSISTTVPVSFSLIFDKK</sequence>
<dbReference type="InterPro" id="IPR007372">
    <property type="entry name" value="Lipid/polyisoprenoid-bd_YceI"/>
</dbReference>
<dbReference type="Proteomes" id="UP001139646">
    <property type="component" value="Unassembled WGS sequence"/>
</dbReference>
<gene>
    <name evidence="3" type="ORF">L3081_14945</name>
</gene>
<feature type="signal peptide" evidence="1">
    <location>
        <begin position="1"/>
        <end position="20"/>
    </location>
</feature>
<dbReference type="Gene3D" id="2.40.128.110">
    <property type="entry name" value="Lipid/polyisoprenoid-binding, YceI-like"/>
    <property type="match status" value="1"/>
</dbReference>
<dbReference type="InterPro" id="IPR036761">
    <property type="entry name" value="TTHA0802/YceI-like_sf"/>
</dbReference>